<accession>A0ABX1NGU1</accession>
<proteinExistence type="predicted"/>
<feature type="signal peptide" evidence="2">
    <location>
        <begin position="1"/>
        <end position="21"/>
    </location>
</feature>
<keyword evidence="2" id="KW-0732">Signal</keyword>
<organism evidence="3 4">
    <name type="scientific">Aromatoleum toluolicum</name>
    <dbReference type="NCBI Taxonomy" id="90060"/>
    <lineage>
        <taxon>Bacteria</taxon>
        <taxon>Pseudomonadati</taxon>
        <taxon>Pseudomonadota</taxon>
        <taxon>Betaproteobacteria</taxon>
        <taxon>Rhodocyclales</taxon>
        <taxon>Rhodocyclaceae</taxon>
        <taxon>Aromatoleum</taxon>
    </lineage>
</organism>
<feature type="chain" id="PRO_5046561192" evidence="2">
    <location>
        <begin position="22"/>
        <end position="351"/>
    </location>
</feature>
<feature type="region of interest" description="Disordered" evidence="1">
    <location>
        <begin position="21"/>
        <end position="113"/>
    </location>
</feature>
<dbReference type="InterPro" id="IPR021844">
    <property type="entry name" value="Integr_conj_element_PFL4704"/>
</dbReference>
<evidence type="ECO:0000313" key="3">
    <source>
        <dbReference type="EMBL" id="NMF98521.1"/>
    </source>
</evidence>
<dbReference type="EMBL" id="WTVS01000027">
    <property type="protein sequence ID" value="NMF98521.1"/>
    <property type="molecule type" value="Genomic_DNA"/>
</dbReference>
<dbReference type="RefSeq" id="WP_169141262.1">
    <property type="nucleotide sequence ID" value="NZ_WTVS01000027.1"/>
</dbReference>
<protein>
    <submittedName>
        <fullName evidence="3">TIGR03749 family integrating conjugative element protein</fullName>
    </submittedName>
</protein>
<name>A0ABX1NGU1_9RHOO</name>
<feature type="compositionally biased region" description="Low complexity" evidence="1">
    <location>
        <begin position="29"/>
        <end position="42"/>
    </location>
</feature>
<dbReference type="Pfam" id="PF11920">
    <property type="entry name" value="DUF3438"/>
    <property type="match status" value="1"/>
</dbReference>
<evidence type="ECO:0000256" key="2">
    <source>
        <dbReference type="SAM" id="SignalP"/>
    </source>
</evidence>
<gene>
    <name evidence="3" type="ORF">GPA27_14120</name>
</gene>
<dbReference type="Proteomes" id="UP000634522">
    <property type="component" value="Unassembled WGS sequence"/>
</dbReference>
<dbReference type="NCBIfam" id="TIGR03749">
    <property type="entry name" value="conj_TIGR03749"/>
    <property type="match status" value="1"/>
</dbReference>
<evidence type="ECO:0000313" key="4">
    <source>
        <dbReference type="Proteomes" id="UP000634522"/>
    </source>
</evidence>
<evidence type="ECO:0000256" key="1">
    <source>
        <dbReference type="SAM" id="MobiDB-lite"/>
    </source>
</evidence>
<keyword evidence="4" id="KW-1185">Reference proteome</keyword>
<comment type="caution">
    <text evidence="3">The sequence shown here is derived from an EMBL/GenBank/DDBJ whole genome shotgun (WGS) entry which is preliminary data.</text>
</comment>
<feature type="compositionally biased region" description="Pro residues" evidence="1">
    <location>
        <begin position="61"/>
        <end position="73"/>
    </location>
</feature>
<reference evidence="3 4" key="1">
    <citation type="submission" date="2019-12" db="EMBL/GenBank/DDBJ databases">
        <title>Comparative genomics gives insights into the taxonomy of the Azoarcus-Aromatoleum group and reveals separate origins of nif in the plant-associated Azoarcus and non-plant-associated Aromatoleum sub-groups.</title>
        <authorList>
            <person name="Lafos M."/>
            <person name="Maluk M."/>
            <person name="Batista M."/>
            <person name="Junghare M."/>
            <person name="Carmona M."/>
            <person name="Faoro H."/>
            <person name="Cruz L.M."/>
            <person name="Battistoni F."/>
            <person name="De Souza E."/>
            <person name="Pedrosa F."/>
            <person name="Chen W.-M."/>
            <person name="Poole P.S."/>
            <person name="Dixon R.A."/>
            <person name="James E.K."/>
        </authorList>
    </citation>
    <scope>NUCLEOTIDE SEQUENCE [LARGE SCALE GENOMIC DNA]</scope>
    <source>
        <strain evidence="3 4">T</strain>
    </source>
</reference>
<sequence>MIAIRAATALVCLGVLASASAQEPEAKAPSPVGLSPGPVGSGTAPTWHPAGTTTMELGTIPPEPAPKPAPAPAPQSHGSAAGKPANPLSPPETQAPLRSPDRPDDRQTNVGRTQHVLFERLPVRVLLSPGRERLLQLPFVALMDVPASLQGLLEVQIIEDTAYLTANGPFPRARLYAQAVDGGATVPLDIESVEGVQLPPILRVHLPGDAAAESDELALTRRNDEPAVDMIQLTRYAAQMLYAPARLLPTLPGVRQEPVDRSPVAGLYRGGEIETAPLGAWSSGSLYVTAVRFTNRTGRAIDLELDTRWLRGQWIAATPQHWHLLPHGSEADTTAVYLVSDRPFTAVPLWR</sequence>